<proteinExistence type="predicted"/>
<dbReference type="InterPro" id="IPR000182">
    <property type="entry name" value="GNAT_dom"/>
</dbReference>
<accession>A0A078M076</accession>
<dbReference type="Gene3D" id="3.40.630.30">
    <property type="match status" value="1"/>
</dbReference>
<organism evidence="4">
    <name type="scientific">Metalysinibacillus saudimassiliensis</name>
    <dbReference type="NCBI Taxonomy" id="1461583"/>
    <lineage>
        <taxon>Bacteria</taxon>
        <taxon>Bacillati</taxon>
        <taxon>Bacillota</taxon>
        <taxon>Bacilli</taxon>
        <taxon>Bacillales</taxon>
        <taxon>Caryophanaceae</taxon>
        <taxon>Metalysinibacillus</taxon>
    </lineage>
</organism>
<gene>
    <name evidence="4" type="ORF">BN1050_00731</name>
</gene>
<reference evidence="4" key="1">
    <citation type="submission" date="2014-07" db="EMBL/GenBank/DDBJ databases">
        <authorList>
            <person name="Urmite Genomes Urmite Genomes"/>
        </authorList>
    </citation>
    <scope>NUCLEOTIDE SEQUENCE</scope>
    <source>
        <strain evidence="4">13S34_air</strain>
    </source>
</reference>
<protein>
    <submittedName>
        <fullName evidence="4">Putative acetyltransferase</fullName>
    </submittedName>
</protein>
<dbReference type="AlphaFoldDB" id="A0A078M076"/>
<evidence type="ECO:0000256" key="1">
    <source>
        <dbReference type="ARBA" id="ARBA00022679"/>
    </source>
</evidence>
<dbReference type="Pfam" id="PF00583">
    <property type="entry name" value="Acetyltransf_1"/>
    <property type="match status" value="1"/>
</dbReference>
<evidence type="ECO:0000256" key="2">
    <source>
        <dbReference type="ARBA" id="ARBA00023315"/>
    </source>
</evidence>
<keyword evidence="2" id="KW-0012">Acyltransferase</keyword>
<sequence length="266" mass="30246">MAFLSLQQLPLPQVTKLWNGAFVNYMKPMGITEDVLQARMKQYAISPAYSTVATIEDEYAGIMLFGLKGNLAWIGGMATLPNYRGYGIGRSLVAHAISLAQSLHVKELRLEVIVGNEKAENLYRSTNFMIINTLAVAKGTLAHYRESPIQLKPTRVNDWHLATQPDSASWETRLEASDNVHDIYLKEQRLGYICFREEGQGLYIQQFVLLEPTQALVEAVLTELHTLYSSVSCKVHQMDAESELYRYLQTLGFEELYQQRQMAYQL</sequence>
<evidence type="ECO:0000259" key="3">
    <source>
        <dbReference type="PROSITE" id="PS51186"/>
    </source>
</evidence>
<dbReference type="InterPro" id="IPR016181">
    <property type="entry name" value="Acyl_CoA_acyltransferase"/>
</dbReference>
<dbReference type="PROSITE" id="PS51186">
    <property type="entry name" value="GNAT"/>
    <property type="match status" value="1"/>
</dbReference>
<dbReference type="HOGENOM" id="CLU_1010988_0_0_9"/>
<name>A0A078M076_9BACL</name>
<keyword evidence="1 4" id="KW-0808">Transferase</keyword>
<dbReference type="CDD" id="cd04301">
    <property type="entry name" value="NAT_SF"/>
    <property type="match status" value="1"/>
</dbReference>
<dbReference type="EMBL" id="LN483073">
    <property type="protein sequence ID" value="CEA00773.1"/>
    <property type="molecule type" value="Genomic_DNA"/>
</dbReference>
<evidence type="ECO:0000313" key="4">
    <source>
        <dbReference type="EMBL" id="CEA00773.1"/>
    </source>
</evidence>
<dbReference type="InterPro" id="IPR050680">
    <property type="entry name" value="YpeA/RimI_acetyltransf"/>
</dbReference>
<dbReference type="GO" id="GO:0016747">
    <property type="term" value="F:acyltransferase activity, transferring groups other than amino-acyl groups"/>
    <property type="evidence" value="ECO:0007669"/>
    <property type="project" value="InterPro"/>
</dbReference>
<feature type="domain" description="N-acetyltransferase" evidence="3">
    <location>
        <begin position="1"/>
        <end position="156"/>
    </location>
</feature>
<dbReference type="SUPFAM" id="SSF55729">
    <property type="entry name" value="Acyl-CoA N-acyltransferases (Nat)"/>
    <property type="match status" value="1"/>
</dbReference>
<dbReference type="PATRIC" id="fig|1461583.4.peg.701"/>
<dbReference type="PANTHER" id="PTHR43420">
    <property type="entry name" value="ACETYLTRANSFERASE"/>
    <property type="match status" value="1"/>
</dbReference>